<reference evidence="2" key="1">
    <citation type="submission" date="2015-04" db="EMBL/GenBank/DDBJ databases">
        <title>Physiological reanalysis, assessment of diazotrophy, and genome sequences of multiple isolates of Streptomyces thermoautotrophicus.</title>
        <authorList>
            <person name="MacKellar D.C."/>
            <person name="Lieber L."/>
            <person name="Norman J."/>
            <person name="Bolger A."/>
            <person name="Tobin C."/>
            <person name="Murray J.W."/>
            <person name="Chang R."/>
            <person name="Ford T."/>
            <person name="Nguyen P.Q."/>
            <person name="Woodward J."/>
            <person name="Permingeat H."/>
            <person name="Joshi N.S."/>
            <person name="Silver P.A."/>
            <person name="Usadel B."/>
            <person name="Rutherford A.W."/>
            <person name="Friesen M."/>
            <person name="Prell J."/>
        </authorList>
    </citation>
    <scope>NUCLEOTIDE SEQUENCE [LARGE SCALE GENOMIC DNA]</scope>
    <source>
        <strain evidence="2">H1</strain>
    </source>
</reference>
<evidence type="ECO:0000313" key="1">
    <source>
        <dbReference type="EMBL" id="KWW98650.1"/>
    </source>
</evidence>
<dbReference type="AlphaFoldDB" id="A0A132MLB4"/>
<evidence type="ECO:0008006" key="3">
    <source>
        <dbReference type="Google" id="ProtNLM"/>
    </source>
</evidence>
<accession>A0A132MLB4</accession>
<sequence length="219" mass="24335">MGRRMLEFVSLNGPDHVGKTTQIRLLADRIPGVQPLGSVHEHDREAWDRVARTDYARWWFEQSSTEELTRMLLTSHRRRSAARSPNRLALLDRGFPMLVAVAAATCTVRDGLDTSRALRTVNGIAADMGSFPDEFSVLLLPARDVECSLRITSSRAGRPWTGVYPEYQTALHAVLVEQARRGVYTHVIECGDRTADAVHDEILAAVRNAMPGAWSAGSR</sequence>
<dbReference type="OrthoDB" id="4135100at2"/>
<name>A0A132MLB4_9ACTN</name>
<protein>
    <recommendedName>
        <fullName evidence="3">Thymidylate kinase</fullName>
    </recommendedName>
</protein>
<dbReference type="SUPFAM" id="SSF52540">
    <property type="entry name" value="P-loop containing nucleoside triphosphate hydrolases"/>
    <property type="match status" value="1"/>
</dbReference>
<dbReference type="PATRIC" id="fig|1469144.10.peg.355"/>
<dbReference type="Proteomes" id="UP000070188">
    <property type="component" value="Unassembled WGS sequence"/>
</dbReference>
<proteinExistence type="predicted"/>
<keyword evidence="2" id="KW-1185">Reference proteome</keyword>
<dbReference type="InterPro" id="IPR027417">
    <property type="entry name" value="P-loop_NTPase"/>
</dbReference>
<dbReference type="Gene3D" id="3.40.50.300">
    <property type="entry name" value="P-loop containing nucleotide triphosphate hydrolases"/>
    <property type="match status" value="1"/>
</dbReference>
<dbReference type="STRING" id="1469144.LI90_277"/>
<dbReference type="RefSeq" id="WP_066883478.1">
    <property type="nucleotide sequence ID" value="NZ_JYIJ01000019.1"/>
</dbReference>
<gene>
    <name evidence="1" type="ORF">LI90_277</name>
</gene>
<evidence type="ECO:0000313" key="2">
    <source>
        <dbReference type="Proteomes" id="UP000070188"/>
    </source>
</evidence>
<dbReference type="EMBL" id="LAXD01000001">
    <property type="protein sequence ID" value="KWW98650.1"/>
    <property type="molecule type" value="Genomic_DNA"/>
</dbReference>
<organism evidence="1 2">
    <name type="scientific">Carbonactinospora thermoautotrophica</name>
    <dbReference type="NCBI Taxonomy" id="1469144"/>
    <lineage>
        <taxon>Bacteria</taxon>
        <taxon>Bacillati</taxon>
        <taxon>Actinomycetota</taxon>
        <taxon>Actinomycetes</taxon>
        <taxon>Kitasatosporales</taxon>
        <taxon>Carbonactinosporaceae</taxon>
        <taxon>Carbonactinospora</taxon>
    </lineage>
</organism>
<comment type="caution">
    <text evidence="1">The sequence shown here is derived from an EMBL/GenBank/DDBJ whole genome shotgun (WGS) entry which is preliminary data.</text>
</comment>